<dbReference type="GO" id="GO:0048015">
    <property type="term" value="P:phosphatidylinositol-mediated signaling"/>
    <property type="evidence" value="ECO:0007669"/>
    <property type="project" value="TreeGrafter"/>
</dbReference>
<evidence type="ECO:0000313" key="9">
    <source>
        <dbReference type="Proteomes" id="UP000654075"/>
    </source>
</evidence>
<organism evidence="8 9">
    <name type="scientific">Polarella glacialis</name>
    <name type="common">Dinoflagellate</name>
    <dbReference type="NCBI Taxonomy" id="89957"/>
    <lineage>
        <taxon>Eukaryota</taxon>
        <taxon>Sar</taxon>
        <taxon>Alveolata</taxon>
        <taxon>Dinophyceae</taxon>
        <taxon>Suessiales</taxon>
        <taxon>Suessiaceae</taxon>
        <taxon>Polarella</taxon>
    </lineage>
</organism>
<dbReference type="InterPro" id="IPR018936">
    <property type="entry name" value="PI3/4_kinase_CS"/>
</dbReference>
<evidence type="ECO:0000256" key="3">
    <source>
        <dbReference type="ARBA" id="ARBA00022640"/>
    </source>
</evidence>
<evidence type="ECO:0000256" key="6">
    <source>
        <dbReference type="SAM" id="Phobius"/>
    </source>
</evidence>
<dbReference type="EMBL" id="CAJNNV010002409">
    <property type="protein sequence ID" value="CAE8587138.1"/>
    <property type="molecule type" value="Genomic_DNA"/>
</dbReference>
<dbReference type="GO" id="GO:0034272">
    <property type="term" value="C:phosphatidylinositol 3-kinase complex, class III, type II"/>
    <property type="evidence" value="ECO:0007669"/>
    <property type="project" value="TreeGrafter"/>
</dbReference>
<dbReference type="InterPro" id="IPR011009">
    <property type="entry name" value="Kinase-like_dom_sf"/>
</dbReference>
<feature type="transmembrane region" description="Helical" evidence="6">
    <location>
        <begin position="160"/>
        <end position="179"/>
    </location>
</feature>
<comment type="subcellular location">
    <subcellularLocation>
        <location evidence="1">Plastid</location>
        <location evidence="1">Chloroplast</location>
    </subcellularLocation>
</comment>
<proteinExistence type="predicted"/>
<keyword evidence="2" id="KW-0150">Chloroplast</keyword>
<accession>A0A813DET2</accession>
<feature type="transmembrane region" description="Helical" evidence="6">
    <location>
        <begin position="219"/>
        <end position="242"/>
    </location>
</feature>
<dbReference type="Gene3D" id="1.10.1070.11">
    <property type="entry name" value="Phosphatidylinositol 3-/4-kinase, catalytic domain"/>
    <property type="match status" value="1"/>
</dbReference>
<feature type="transmembrane region" description="Helical" evidence="6">
    <location>
        <begin position="93"/>
        <end position="116"/>
    </location>
</feature>
<dbReference type="GO" id="GO:0009507">
    <property type="term" value="C:chloroplast"/>
    <property type="evidence" value="ECO:0007669"/>
    <property type="project" value="UniProtKB-SubCell"/>
</dbReference>
<dbReference type="PANTHER" id="PTHR10048:SF7">
    <property type="entry name" value="PHOSPHATIDYLINOSITOL 3-KINASE CATALYTIC SUBUNIT TYPE 3"/>
    <property type="match status" value="1"/>
</dbReference>
<dbReference type="SMART" id="SM00146">
    <property type="entry name" value="PI3Kc"/>
    <property type="match status" value="1"/>
</dbReference>
<dbReference type="GO" id="GO:0005768">
    <property type="term" value="C:endosome"/>
    <property type="evidence" value="ECO:0007669"/>
    <property type="project" value="TreeGrafter"/>
</dbReference>
<dbReference type="GO" id="GO:0034271">
    <property type="term" value="C:phosphatidylinositol 3-kinase complex, class III, type I"/>
    <property type="evidence" value="ECO:0007669"/>
    <property type="project" value="TreeGrafter"/>
</dbReference>
<evidence type="ECO:0000256" key="1">
    <source>
        <dbReference type="ARBA" id="ARBA00004229"/>
    </source>
</evidence>
<dbReference type="PROSITE" id="PS00915">
    <property type="entry name" value="PI3_4_KINASE_1"/>
    <property type="match status" value="1"/>
</dbReference>
<keyword evidence="6" id="KW-1133">Transmembrane helix</keyword>
<dbReference type="PROSITE" id="PS00916">
    <property type="entry name" value="PI3_4_KINASE_2"/>
    <property type="match status" value="1"/>
</dbReference>
<dbReference type="SUPFAM" id="SSF103511">
    <property type="entry name" value="Chlorophyll a-b binding protein"/>
    <property type="match status" value="2"/>
</dbReference>
<keyword evidence="4" id="KW-0808">Transferase</keyword>
<sequence length="1916" mass="208811">MANSILFLLDSSSPSTAATAAENARGEHSPRTGLRFAEMKGSRYGENLMRGLRKLSIASLPLLLLSTIVHSITLLGQIAVTSEPCDEFCDLEAGALAVSLVCLAMACADVVLYVWVDDAFVRTHKKLVQFHYFVEILAREPIVLLLHVACYQSHGWRPLVILWACDVFANVLLLLLPTLRSWSRRRLSCRHALSQMSTAVIMSQVLFGVNITFFDPRDAFLVANTGFYIVKYVEVIVMFKVLQTHHLNMAFFQPFCEAQLAMTILNAALVWVVIPWRHRAQDRATRANLFHFSPRQSLPRLSRLLPGDQAQDDRYNSRPSRILSVSTSTMAAGTQIALALELGTVGGPQTTTATSRLRGASLLAHCGTGGLEVLGDILEGLCLLSQAQSDRNRPALSRTMVADVLWSLMLPWEGDYDDGEDGLVQLKTLDSERGSVLVRRTAGLVDSSSCADADKCGDQEAQKTVESIAFIFQGTAIELVLNDAEGRVIGTYNGRCIQFADERQTVWRRRGLAPQAASASSSSAAVDAPVDEAASANDLATPAAREVLRLVQTQLLLALRWEPTFLGLGPNAVVTDGALAAVDTSQRPILGFLLRYAIGACDLVLLSEVYWSLWCLSQDPLDAGMSAYEKARWVLVSALEGGIEFWDGIRGIRLDTVFADPERGLAFRRSALDLLVKQAALWRQTLQLASLGITTPGDTAERSRAVRQQLSQWRNSSPGCGPSIWHEPEDLYLRGPAIEAVDKSQTASLVRPGGSFLSAPIDPGVRFHGVDIPGCEILPSNTAPLLLSCWKASRVREEEEEAGSRSPVGRRSWDGGRAGDVQKYMVKLGDDLRQDQLVIQMLHLMEVVWKESLPPAESAMLRFVPYRVLAMTPRAGYVKFVPGAVSLSKALSQSNGDLLVWLEANRPLYLSLEQVLNNLCGSAAAYCVATYVLGIGDRHLDNLQITPEGHFFHIDFGFIFGEDPKPFAPRLRLPQQVANVLLAFTAADDVASGAATLLDKCFLLAGRAYIALRRSMPLWVSLLRVTGHAGGAGCQGLRADADAAVVVVQDRLRSDLGCHEEETAAAEFLLVLGESTEVADVAECGDAARGPDQWTGWEPIRLELPAPDHELEAQAREFLDNHGISANECQSLWELSAGQQRQVISKGLDCSEDPYDALMSRIRQVMPDGALEVRPSTHCMPLDFENQVEDFLQRHGIAPDGCQALRELPWEQQQEVIATDLKGAKKPTAVLLSRISRVKARCLVSPGGFWPRRENSRAMTGRVVVQAGMPGVPSDQVEEFLSKHGIDQRASEAFRELRPDLQQQVLGQDFSQIRNASAMLMSRIRAMSDPTTDLAMVCSSSQASFDRDEVEAFLRHHGIDEGGSEALRQLPLELQRRVMVLPALVARAPTGFDLTMIPTIRPRALLELSPDLIFLVVAQGLASTLIAESNLRSIKAEPEDAEYIPLHRRQVLPSPAEIASILALLSSRQMKTSVAVASAAAAGALWASCSFVPSATPTLRGAAPATAVAREQPLSQAGAQGSVAIPVLAVGAAAAALLSGSRRGAKAASPSISACRAFESEIGATLPMKYFDPLGMTKDGDKDAFFRRRCAEIKNGRVAMFACMGYIAPEYFRWPGFCSPSQDLKFADIPNGVAALYKMPAEGWAQIGVFVAFLELFPMRQEKGRIAGDAPGFGRLGMPVFASKADPEKNKRSLDSELNNGRLAMMAITGMVAQNGFLGTTGSTMWLPGASAFETDLGVQAPVGFWDPAGLSKDGDADNFRRRRGVELKHGRICMLACIGYIVPEYFRWPGYLSPAQGLKFTDMPNGLAAISKVPIEGWLQIGLFLGHFEGFFMRQDAKRAPGDFENFGFLGIGKGFIFNFEPATIKDPETRRKKLNVEIANGRLAMVALMAMLFQNGTVGSTGPEMWLPSSAKRQ</sequence>
<dbReference type="Proteomes" id="UP000654075">
    <property type="component" value="Unassembled WGS sequence"/>
</dbReference>
<feature type="transmembrane region" description="Helical" evidence="6">
    <location>
        <begin position="191"/>
        <end position="213"/>
    </location>
</feature>
<dbReference type="InterPro" id="IPR015433">
    <property type="entry name" value="PI3/4_kinase"/>
</dbReference>
<evidence type="ECO:0000256" key="2">
    <source>
        <dbReference type="ARBA" id="ARBA00022528"/>
    </source>
</evidence>
<keyword evidence="6" id="KW-0472">Membrane</keyword>
<protein>
    <recommendedName>
        <fullName evidence="7">PI3K/PI4K catalytic domain-containing protein</fullName>
    </recommendedName>
</protein>
<dbReference type="GO" id="GO:0006897">
    <property type="term" value="P:endocytosis"/>
    <property type="evidence" value="ECO:0007669"/>
    <property type="project" value="TreeGrafter"/>
</dbReference>
<feature type="transmembrane region" description="Helical" evidence="6">
    <location>
        <begin position="57"/>
        <end position="81"/>
    </location>
</feature>
<dbReference type="SUPFAM" id="SSF56112">
    <property type="entry name" value="Protein kinase-like (PK-like)"/>
    <property type="match status" value="1"/>
</dbReference>
<dbReference type="Gene3D" id="1.10.3460.10">
    <property type="entry name" value="Chlorophyll a/b binding protein domain"/>
    <property type="match status" value="2"/>
</dbReference>
<dbReference type="InterPro" id="IPR000403">
    <property type="entry name" value="PI3/4_kinase_cat_dom"/>
</dbReference>
<keyword evidence="9" id="KW-1185">Reference proteome</keyword>
<keyword evidence="3" id="KW-0934">Plastid</keyword>
<dbReference type="GO" id="GO:0000407">
    <property type="term" value="C:phagophore assembly site"/>
    <property type="evidence" value="ECO:0007669"/>
    <property type="project" value="TreeGrafter"/>
</dbReference>
<keyword evidence="5" id="KW-0418">Kinase</keyword>
<dbReference type="PANTHER" id="PTHR10048">
    <property type="entry name" value="PHOSPHATIDYLINOSITOL KINASE"/>
    <property type="match status" value="1"/>
</dbReference>
<dbReference type="Pfam" id="PF00454">
    <property type="entry name" value="PI3_PI4_kinase"/>
    <property type="match status" value="1"/>
</dbReference>
<gene>
    <name evidence="8" type="ORF">PGLA1383_LOCUS5975</name>
</gene>
<dbReference type="GO" id="GO:0000045">
    <property type="term" value="P:autophagosome assembly"/>
    <property type="evidence" value="ECO:0007669"/>
    <property type="project" value="TreeGrafter"/>
</dbReference>
<keyword evidence="6" id="KW-0812">Transmembrane</keyword>
<evidence type="ECO:0000313" key="8">
    <source>
        <dbReference type="EMBL" id="CAE8587138.1"/>
    </source>
</evidence>
<evidence type="ECO:0000256" key="5">
    <source>
        <dbReference type="ARBA" id="ARBA00022777"/>
    </source>
</evidence>
<feature type="domain" description="PI3K/PI4K catalytic" evidence="7">
    <location>
        <begin position="795"/>
        <end position="1077"/>
    </location>
</feature>
<comment type="caution">
    <text evidence="8">The sequence shown here is derived from an EMBL/GenBank/DDBJ whole genome shotgun (WGS) entry which is preliminary data.</text>
</comment>
<dbReference type="InterPro" id="IPR036940">
    <property type="entry name" value="PI3/4_kinase_cat_sf"/>
</dbReference>
<dbReference type="PROSITE" id="PS50290">
    <property type="entry name" value="PI3_4_KINASE_3"/>
    <property type="match status" value="1"/>
</dbReference>
<dbReference type="GO" id="GO:0005777">
    <property type="term" value="C:peroxisome"/>
    <property type="evidence" value="ECO:0007669"/>
    <property type="project" value="TreeGrafter"/>
</dbReference>
<dbReference type="GO" id="GO:0016303">
    <property type="term" value="F:1-phosphatidylinositol-3-kinase activity"/>
    <property type="evidence" value="ECO:0007669"/>
    <property type="project" value="TreeGrafter"/>
</dbReference>
<evidence type="ECO:0000259" key="7">
    <source>
        <dbReference type="PROSITE" id="PS50290"/>
    </source>
</evidence>
<dbReference type="OrthoDB" id="67688at2759"/>
<dbReference type="Pfam" id="PF00504">
    <property type="entry name" value="Chloroa_b-bind"/>
    <property type="match status" value="2"/>
</dbReference>
<dbReference type="InterPro" id="IPR022796">
    <property type="entry name" value="Chloroa_b-bind"/>
</dbReference>
<reference evidence="8" key="1">
    <citation type="submission" date="2021-02" db="EMBL/GenBank/DDBJ databases">
        <authorList>
            <person name="Dougan E. K."/>
            <person name="Rhodes N."/>
            <person name="Thang M."/>
            <person name="Chan C."/>
        </authorList>
    </citation>
    <scope>NUCLEOTIDE SEQUENCE</scope>
</reference>
<dbReference type="Gene3D" id="3.30.1010.10">
    <property type="entry name" value="Phosphatidylinositol 3-kinase Catalytic Subunit, Chain A, domain 4"/>
    <property type="match status" value="1"/>
</dbReference>
<evidence type="ECO:0000256" key="4">
    <source>
        <dbReference type="ARBA" id="ARBA00022679"/>
    </source>
</evidence>
<name>A0A813DET2_POLGL</name>